<dbReference type="InterPro" id="IPR006061">
    <property type="entry name" value="SBP_1_CS"/>
</dbReference>
<dbReference type="Gene3D" id="3.40.190.10">
    <property type="entry name" value="Periplasmic binding protein-like II"/>
    <property type="match status" value="1"/>
</dbReference>
<feature type="region of interest" description="Disordered" evidence="4">
    <location>
        <begin position="31"/>
        <end position="66"/>
    </location>
</feature>
<feature type="compositionally biased region" description="Low complexity" evidence="4">
    <location>
        <begin position="34"/>
        <end position="56"/>
    </location>
</feature>
<dbReference type="GO" id="GO:0055085">
    <property type="term" value="P:transmembrane transport"/>
    <property type="evidence" value="ECO:0007669"/>
    <property type="project" value="InterPro"/>
</dbReference>
<dbReference type="PROSITE" id="PS51257">
    <property type="entry name" value="PROKAR_LIPOPROTEIN"/>
    <property type="match status" value="1"/>
</dbReference>
<dbReference type="PROSITE" id="PS01037">
    <property type="entry name" value="SBP_BACTERIAL_1"/>
    <property type="match status" value="1"/>
</dbReference>
<dbReference type="STRING" id="471514.AN477_14770"/>
<evidence type="ECO:0000256" key="3">
    <source>
        <dbReference type="ARBA" id="ARBA00022729"/>
    </source>
</evidence>
<feature type="chain" id="PRO_5006155908" description="ABC transporter substrate-binding protein" evidence="5">
    <location>
        <begin position="31"/>
        <end position="449"/>
    </location>
</feature>
<evidence type="ECO:0000256" key="1">
    <source>
        <dbReference type="ARBA" id="ARBA00008520"/>
    </source>
</evidence>
<evidence type="ECO:0000313" key="6">
    <source>
        <dbReference type="EMBL" id="KPV42944.1"/>
    </source>
</evidence>
<accession>A0A0P9CIW1</accession>
<dbReference type="InterPro" id="IPR050490">
    <property type="entry name" value="Bact_solute-bd_prot1"/>
</dbReference>
<dbReference type="PANTHER" id="PTHR43649:SF30">
    <property type="entry name" value="ABC TRANSPORTER SUBSTRATE-BINDING PROTEIN"/>
    <property type="match status" value="1"/>
</dbReference>
<comment type="similarity">
    <text evidence="1">Belongs to the bacterial solute-binding protein 1 family.</text>
</comment>
<dbReference type="PATRIC" id="fig|471514.4.peg.2541"/>
<organism evidence="6 7">
    <name type="scientific">Alicyclobacillus ferrooxydans</name>
    <dbReference type="NCBI Taxonomy" id="471514"/>
    <lineage>
        <taxon>Bacteria</taxon>
        <taxon>Bacillati</taxon>
        <taxon>Bacillota</taxon>
        <taxon>Bacilli</taxon>
        <taxon>Bacillales</taxon>
        <taxon>Alicyclobacillaceae</taxon>
        <taxon>Alicyclobacillus</taxon>
    </lineage>
</organism>
<dbReference type="EMBL" id="LJCO01000064">
    <property type="protein sequence ID" value="KPV42944.1"/>
    <property type="molecule type" value="Genomic_DNA"/>
</dbReference>
<dbReference type="OrthoDB" id="9795467at2"/>
<reference evidence="6 7" key="1">
    <citation type="submission" date="2015-09" db="EMBL/GenBank/DDBJ databases">
        <title>Draft genome sequence of Alicyclobacillus ferrooxydans DSM 22381.</title>
        <authorList>
            <person name="Hemp J."/>
        </authorList>
    </citation>
    <scope>NUCLEOTIDE SEQUENCE [LARGE SCALE GENOMIC DNA]</scope>
    <source>
        <strain evidence="6 7">TC-34</strain>
    </source>
</reference>
<evidence type="ECO:0000313" key="7">
    <source>
        <dbReference type="Proteomes" id="UP000050482"/>
    </source>
</evidence>
<keyword evidence="3 5" id="KW-0732">Signal</keyword>
<proteinExistence type="inferred from homology"/>
<dbReference type="Pfam" id="PF13416">
    <property type="entry name" value="SBP_bac_8"/>
    <property type="match status" value="1"/>
</dbReference>
<dbReference type="Proteomes" id="UP000050482">
    <property type="component" value="Unassembled WGS sequence"/>
</dbReference>
<dbReference type="AlphaFoldDB" id="A0A0P9CIW1"/>
<feature type="signal peptide" evidence="5">
    <location>
        <begin position="1"/>
        <end position="30"/>
    </location>
</feature>
<keyword evidence="7" id="KW-1185">Reference proteome</keyword>
<dbReference type="SUPFAM" id="SSF53850">
    <property type="entry name" value="Periplasmic binding protein-like II"/>
    <property type="match status" value="1"/>
</dbReference>
<name>A0A0P9CIW1_9BACL</name>
<keyword evidence="2" id="KW-0813">Transport</keyword>
<sequence length="449" mass="47814">MMNRNRWMATTATVALSAALVAGCGVPPIASPSTTGNNTQPNQANQANQAANQQTNGQGGQASTDPNATITFYEAMSGSAASELNSLTNTFMSQHPSIRVNLVFNGSFTTEQQKLNAAIAANQPPTIAEVRDTWETDYYNQGLLQPLGGLLSQGTVSDMIPVLKNDNSYNGHLVSAPFTVSADVLYYNTDDFSKAGITSPPTTWSQLEQDAIQISRATGVPGLGFQANWPTFEMFLNQAGGQVLSTDQKQASLNSAAGRNTLAYLNKLVKQDSAAWVVPPAGYLSDGFNTNKYAMTIDSTTSIQFMTNNNTHWSVAPLPKGLQSAVPATGTNIVLFKDASASEQQAAAEYIDFLMSKDNTIGWAEGTGYLPVRQSALTDPAWESFVSHNPNVGIAPTELQDAYFSPRLTALSDVSDALNTQLAACINGNQSTTATLQNMTTIVNQALSH</sequence>
<evidence type="ECO:0000256" key="5">
    <source>
        <dbReference type="SAM" id="SignalP"/>
    </source>
</evidence>
<dbReference type="InterPro" id="IPR006059">
    <property type="entry name" value="SBP"/>
</dbReference>
<comment type="caution">
    <text evidence="6">The sequence shown here is derived from an EMBL/GenBank/DDBJ whole genome shotgun (WGS) entry which is preliminary data.</text>
</comment>
<protein>
    <recommendedName>
        <fullName evidence="8">ABC transporter substrate-binding protein</fullName>
    </recommendedName>
</protein>
<evidence type="ECO:0000256" key="4">
    <source>
        <dbReference type="SAM" id="MobiDB-lite"/>
    </source>
</evidence>
<evidence type="ECO:0000256" key="2">
    <source>
        <dbReference type="ARBA" id="ARBA00022448"/>
    </source>
</evidence>
<gene>
    <name evidence="6" type="ORF">AN477_14770</name>
</gene>
<dbReference type="PANTHER" id="PTHR43649">
    <property type="entry name" value="ARABINOSE-BINDING PROTEIN-RELATED"/>
    <property type="match status" value="1"/>
</dbReference>
<evidence type="ECO:0008006" key="8">
    <source>
        <dbReference type="Google" id="ProtNLM"/>
    </source>
</evidence>